<keyword evidence="5" id="KW-0443">Lipid metabolism</keyword>
<organism evidence="7 8">
    <name type="scientific">Aquabacterium olei</name>
    <dbReference type="NCBI Taxonomy" id="1296669"/>
    <lineage>
        <taxon>Bacteria</taxon>
        <taxon>Pseudomonadati</taxon>
        <taxon>Pseudomonadota</taxon>
        <taxon>Betaproteobacteria</taxon>
        <taxon>Burkholderiales</taxon>
        <taxon>Aquabacterium</taxon>
    </lineage>
</organism>
<dbReference type="InterPro" id="IPR029063">
    <property type="entry name" value="SAM-dependent_MTases_sf"/>
</dbReference>
<dbReference type="RefSeq" id="WP_109034848.1">
    <property type="nucleotide sequence ID" value="NZ_CP029210.1"/>
</dbReference>
<dbReference type="AlphaFoldDB" id="A0A2U8FP36"/>
<protein>
    <submittedName>
        <fullName evidence="7">Cyclopropane-fatty-acyl-phospholipid synthase</fullName>
    </submittedName>
</protein>
<evidence type="ECO:0000256" key="2">
    <source>
        <dbReference type="ARBA" id="ARBA00022603"/>
    </source>
</evidence>
<dbReference type="InterPro" id="IPR050723">
    <property type="entry name" value="CFA/CMAS"/>
</dbReference>
<evidence type="ECO:0000313" key="8">
    <source>
        <dbReference type="Proteomes" id="UP000244892"/>
    </source>
</evidence>
<dbReference type="GO" id="GO:0008168">
    <property type="term" value="F:methyltransferase activity"/>
    <property type="evidence" value="ECO:0007669"/>
    <property type="project" value="UniProtKB-KW"/>
</dbReference>
<keyword evidence="2" id="KW-0489">Methyltransferase</keyword>
<dbReference type="OrthoDB" id="9782855at2"/>
<evidence type="ECO:0000313" key="7">
    <source>
        <dbReference type="EMBL" id="AWI52608.1"/>
    </source>
</evidence>
<dbReference type="InterPro" id="IPR057206">
    <property type="entry name" value="DUF7884"/>
</dbReference>
<dbReference type="GO" id="GO:0032259">
    <property type="term" value="P:methylation"/>
    <property type="evidence" value="ECO:0007669"/>
    <property type="project" value="UniProtKB-KW"/>
</dbReference>
<reference evidence="7 8" key="1">
    <citation type="submission" date="2018-05" db="EMBL/GenBank/DDBJ databases">
        <title>complete genome sequence of Aquabacterium olei NBRC 110486.</title>
        <authorList>
            <person name="Tang B."/>
            <person name="Chang J."/>
            <person name="Zhang L."/>
            <person name="Yang H."/>
        </authorList>
    </citation>
    <scope>NUCLEOTIDE SEQUENCE [LARGE SCALE GENOMIC DNA]</scope>
    <source>
        <strain evidence="7 8">NBRC 110486</strain>
    </source>
</reference>
<dbReference type="PANTHER" id="PTHR43667">
    <property type="entry name" value="CYCLOPROPANE-FATTY-ACYL-PHOSPHOLIPID SYNTHASE"/>
    <property type="match status" value="1"/>
</dbReference>
<keyword evidence="3" id="KW-0808">Transferase</keyword>
<dbReference type="Pfam" id="PF02353">
    <property type="entry name" value="CMAS"/>
    <property type="match status" value="1"/>
</dbReference>
<dbReference type="PIRSF" id="PIRSF003085">
    <property type="entry name" value="CMAS"/>
    <property type="match status" value="1"/>
</dbReference>
<dbReference type="CDD" id="cd02440">
    <property type="entry name" value="AdoMet_MTases"/>
    <property type="match status" value="1"/>
</dbReference>
<evidence type="ECO:0000259" key="6">
    <source>
        <dbReference type="Pfam" id="PF25371"/>
    </source>
</evidence>
<sequence>MQPDESLWSAVGERDVRLAREILSALVGVPPHPMTVQLWNGEVLRFGRGTPRFGLVVHHPAPLCEAALGGGALRLADAYFRGEIDILGDLYAALSLKDHLGSGTTPLQRAGVMAKALMLRLRGTPTDRGTKGSAGLVKDRTIAFHYDVSNAFYRLWLDRQMVYSCAYFQSPDDNLDQAQTAKLEHICRKLRLQPGDRFLDIGCGWGALLIHAAREYGVRAHGITLSHRQLELARQRIAEAGLQGRVTVERMDYRDLPGEACWDKIASVGMFEHVGLRNLPRYFTIAQRLLVPGGLMLNHGITQEEDVWNGTLSTSFINRYVFPDGQLDRLNRVMGHMEAQGFEVWDVEGLRPHYAMTLRHWVRRLEARHDEAVHHVSEMAYRVWRLYMAASALQFEQGDVSVYQVLASRRVQGVSPLPLTRADVYAPKAVTQPKPYRAAS</sequence>
<evidence type="ECO:0000256" key="4">
    <source>
        <dbReference type="ARBA" id="ARBA00022691"/>
    </source>
</evidence>
<dbReference type="Pfam" id="PF25371">
    <property type="entry name" value="DUF7884"/>
    <property type="match status" value="1"/>
</dbReference>
<keyword evidence="4" id="KW-0949">S-adenosyl-L-methionine</keyword>
<dbReference type="GO" id="GO:0008610">
    <property type="term" value="P:lipid biosynthetic process"/>
    <property type="evidence" value="ECO:0007669"/>
    <property type="project" value="InterPro"/>
</dbReference>
<dbReference type="Proteomes" id="UP000244892">
    <property type="component" value="Chromosome"/>
</dbReference>
<dbReference type="KEGG" id="aon:DEH84_03625"/>
<keyword evidence="8" id="KW-1185">Reference proteome</keyword>
<dbReference type="PANTHER" id="PTHR43667:SF1">
    <property type="entry name" value="CYCLOPROPANE-FATTY-ACYL-PHOSPHOLIPID SYNTHASE"/>
    <property type="match status" value="1"/>
</dbReference>
<gene>
    <name evidence="7" type="ORF">DEH84_03625</name>
</gene>
<evidence type="ECO:0000256" key="5">
    <source>
        <dbReference type="ARBA" id="ARBA00023098"/>
    </source>
</evidence>
<comment type="similarity">
    <text evidence="1">Belongs to the CFA/CMAS family.</text>
</comment>
<accession>A0A2U8FP36</accession>
<dbReference type="InterPro" id="IPR003333">
    <property type="entry name" value="CMAS"/>
</dbReference>
<dbReference type="SUPFAM" id="SSF53335">
    <property type="entry name" value="S-adenosyl-L-methionine-dependent methyltransferases"/>
    <property type="match status" value="1"/>
</dbReference>
<dbReference type="Gene3D" id="3.40.50.150">
    <property type="entry name" value="Vaccinia Virus protein VP39"/>
    <property type="match status" value="1"/>
</dbReference>
<feature type="domain" description="DUF7884" evidence="6">
    <location>
        <begin position="32"/>
        <end position="91"/>
    </location>
</feature>
<evidence type="ECO:0000256" key="1">
    <source>
        <dbReference type="ARBA" id="ARBA00010815"/>
    </source>
</evidence>
<dbReference type="EMBL" id="CP029210">
    <property type="protein sequence ID" value="AWI52608.1"/>
    <property type="molecule type" value="Genomic_DNA"/>
</dbReference>
<name>A0A2U8FP36_9BURK</name>
<proteinExistence type="inferred from homology"/>
<evidence type="ECO:0000256" key="3">
    <source>
        <dbReference type="ARBA" id="ARBA00022679"/>
    </source>
</evidence>